<dbReference type="EMBL" id="GGEC01068229">
    <property type="protein sequence ID" value="MBX48713.1"/>
    <property type="molecule type" value="Transcribed_RNA"/>
</dbReference>
<proteinExistence type="predicted"/>
<dbReference type="AlphaFoldDB" id="A0A2P2P246"/>
<name>A0A2P2P246_RHIMU</name>
<evidence type="ECO:0000313" key="1">
    <source>
        <dbReference type="EMBL" id="MBX48713.1"/>
    </source>
</evidence>
<protein>
    <submittedName>
        <fullName evidence="1">Uncharacterized protein</fullName>
    </submittedName>
</protein>
<sequence length="51" mass="5705">MQFTGKCSHIHCIVDNTETTITKLSIHFPHSCPHIYSASSAIFNKCLNLTL</sequence>
<organism evidence="1">
    <name type="scientific">Rhizophora mucronata</name>
    <name type="common">Asiatic mangrove</name>
    <dbReference type="NCBI Taxonomy" id="61149"/>
    <lineage>
        <taxon>Eukaryota</taxon>
        <taxon>Viridiplantae</taxon>
        <taxon>Streptophyta</taxon>
        <taxon>Embryophyta</taxon>
        <taxon>Tracheophyta</taxon>
        <taxon>Spermatophyta</taxon>
        <taxon>Magnoliopsida</taxon>
        <taxon>eudicotyledons</taxon>
        <taxon>Gunneridae</taxon>
        <taxon>Pentapetalae</taxon>
        <taxon>rosids</taxon>
        <taxon>fabids</taxon>
        <taxon>Malpighiales</taxon>
        <taxon>Rhizophoraceae</taxon>
        <taxon>Rhizophora</taxon>
    </lineage>
</organism>
<reference evidence="1" key="1">
    <citation type="submission" date="2018-02" db="EMBL/GenBank/DDBJ databases">
        <title>Rhizophora mucronata_Transcriptome.</title>
        <authorList>
            <person name="Meera S.P."/>
            <person name="Sreeshan A."/>
            <person name="Augustine A."/>
        </authorList>
    </citation>
    <scope>NUCLEOTIDE SEQUENCE</scope>
    <source>
        <tissue evidence="1">Leaf</tissue>
    </source>
</reference>
<accession>A0A2P2P246</accession>